<keyword evidence="1" id="KW-1133">Transmembrane helix</keyword>
<dbReference type="PANTHER" id="PTHR37938">
    <property type="entry name" value="BLL0215 PROTEIN"/>
    <property type="match status" value="1"/>
</dbReference>
<accession>A0A6J4HN08</accession>
<feature type="domain" description="YdbS-like PH" evidence="2">
    <location>
        <begin position="73"/>
        <end position="149"/>
    </location>
</feature>
<feature type="domain" description="SHOCT" evidence="3">
    <location>
        <begin position="174"/>
        <end position="197"/>
    </location>
</feature>
<dbReference type="PANTHER" id="PTHR37938:SF1">
    <property type="entry name" value="BLL0215 PROTEIN"/>
    <property type="match status" value="1"/>
</dbReference>
<evidence type="ECO:0008006" key="5">
    <source>
        <dbReference type="Google" id="ProtNLM"/>
    </source>
</evidence>
<sequence>MPFSKKLLYEGEEIVLDLRPHWWFFAKQLVLAVVLAVATVFVLVQDINEWLLVALAALTAVAAVWLAGRLIRWSSINFVVTTDRLVYRSGVLAKKGKEIPLERINDISFNQRAFERLMGSGDLMIESGGTQGQQHFYDIRRPAAVQNQIHRSIEAAQARDADRMSGRRDLSLPEQLEKLDELRRRGVISQAEFDAKKVQLLERM</sequence>
<proteinExistence type="predicted"/>
<feature type="transmembrane region" description="Helical" evidence="1">
    <location>
        <begin position="50"/>
        <end position="68"/>
    </location>
</feature>
<evidence type="ECO:0000313" key="4">
    <source>
        <dbReference type="EMBL" id="CAA9228302.1"/>
    </source>
</evidence>
<protein>
    <recommendedName>
        <fullName evidence="5">DUF304 domain-containing protein</fullName>
    </recommendedName>
</protein>
<evidence type="ECO:0000259" key="3">
    <source>
        <dbReference type="Pfam" id="PF09851"/>
    </source>
</evidence>
<feature type="transmembrane region" description="Helical" evidence="1">
    <location>
        <begin position="21"/>
        <end position="44"/>
    </location>
</feature>
<name>A0A6J4HN08_9ACTN</name>
<reference evidence="4" key="1">
    <citation type="submission" date="2020-02" db="EMBL/GenBank/DDBJ databases">
        <authorList>
            <person name="Meier V. D."/>
        </authorList>
    </citation>
    <scope>NUCLEOTIDE SEQUENCE</scope>
    <source>
        <strain evidence="4">AVDCRST_MAG50</strain>
    </source>
</reference>
<evidence type="ECO:0000256" key="1">
    <source>
        <dbReference type="SAM" id="Phobius"/>
    </source>
</evidence>
<keyword evidence="1" id="KW-0812">Transmembrane</keyword>
<organism evidence="4">
    <name type="scientific">uncultured Acidimicrobiales bacterium</name>
    <dbReference type="NCBI Taxonomy" id="310071"/>
    <lineage>
        <taxon>Bacteria</taxon>
        <taxon>Bacillati</taxon>
        <taxon>Actinomycetota</taxon>
        <taxon>Acidimicrobiia</taxon>
        <taxon>Acidimicrobiales</taxon>
        <taxon>environmental samples</taxon>
    </lineage>
</organism>
<dbReference type="Pfam" id="PF03703">
    <property type="entry name" value="bPH_2"/>
    <property type="match status" value="1"/>
</dbReference>
<keyword evidence="1" id="KW-0472">Membrane</keyword>
<dbReference type="AlphaFoldDB" id="A0A6J4HN08"/>
<dbReference type="InterPro" id="IPR005182">
    <property type="entry name" value="YdbS-like_PH"/>
</dbReference>
<evidence type="ECO:0000259" key="2">
    <source>
        <dbReference type="Pfam" id="PF03703"/>
    </source>
</evidence>
<dbReference type="EMBL" id="CADCTF010000053">
    <property type="protein sequence ID" value="CAA9228302.1"/>
    <property type="molecule type" value="Genomic_DNA"/>
</dbReference>
<dbReference type="InterPro" id="IPR018649">
    <property type="entry name" value="SHOCT"/>
</dbReference>
<gene>
    <name evidence="4" type="ORF">AVDCRST_MAG50-1640</name>
</gene>
<dbReference type="Pfam" id="PF09851">
    <property type="entry name" value="SHOCT"/>
    <property type="match status" value="1"/>
</dbReference>